<organism evidence="3 4">
    <name type="scientific">Mytilus coruscus</name>
    <name type="common">Sea mussel</name>
    <dbReference type="NCBI Taxonomy" id="42192"/>
    <lineage>
        <taxon>Eukaryota</taxon>
        <taxon>Metazoa</taxon>
        <taxon>Spiralia</taxon>
        <taxon>Lophotrochozoa</taxon>
        <taxon>Mollusca</taxon>
        <taxon>Bivalvia</taxon>
        <taxon>Autobranchia</taxon>
        <taxon>Pteriomorphia</taxon>
        <taxon>Mytilida</taxon>
        <taxon>Mytiloidea</taxon>
        <taxon>Mytilidae</taxon>
        <taxon>Mytilinae</taxon>
        <taxon>Mytilus</taxon>
    </lineage>
</organism>
<evidence type="ECO:0000256" key="1">
    <source>
        <dbReference type="SAM" id="Coils"/>
    </source>
</evidence>
<gene>
    <name evidence="3" type="ORF">MCOR_3023</name>
</gene>
<feature type="compositionally biased region" description="Basic and acidic residues" evidence="2">
    <location>
        <begin position="8"/>
        <end position="21"/>
    </location>
</feature>
<feature type="region of interest" description="Disordered" evidence="2">
    <location>
        <begin position="1"/>
        <end position="21"/>
    </location>
</feature>
<dbReference type="AlphaFoldDB" id="A0A6J8A2N9"/>
<dbReference type="Proteomes" id="UP000507470">
    <property type="component" value="Unassembled WGS sequence"/>
</dbReference>
<proteinExistence type="predicted"/>
<dbReference type="EMBL" id="CACVKT020000569">
    <property type="protein sequence ID" value="CAC5360605.1"/>
    <property type="molecule type" value="Genomic_DNA"/>
</dbReference>
<keyword evidence="1" id="KW-0175">Coiled coil</keyword>
<accession>A0A6J8A2N9</accession>
<keyword evidence="4" id="KW-1185">Reference proteome</keyword>
<evidence type="ECO:0000313" key="4">
    <source>
        <dbReference type="Proteomes" id="UP000507470"/>
    </source>
</evidence>
<feature type="coiled-coil region" evidence="1">
    <location>
        <begin position="43"/>
        <end position="148"/>
    </location>
</feature>
<dbReference type="OrthoDB" id="10316943at2759"/>
<reference evidence="3 4" key="1">
    <citation type="submission" date="2020-06" db="EMBL/GenBank/DDBJ databases">
        <authorList>
            <person name="Li R."/>
            <person name="Bekaert M."/>
        </authorList>
    </citation>
    <scope>NUCLEOTIDE SEQUENCE [LARGE SCALE GENOMIC DNA]</scope>
    <source>
        <strain evidence="4">wild</strain>
    </source>
</reference>
<evidence type="ECO:0000256" key="2">
    <source>
        <dbReference type="SAM" id="MobiDB-lite"/>
    </source>
</evidence>
<protein>
    <submittedName>
        <fullName evidence="3">Uncharacterized protein</fullName>
    </submittedName>
</protein>
<sequence length="229" mass="27219">MNNPPESDQDREVVSSRTEENRIYIGNTEPTSNVDLEQLCSIINTIREEKYDLENKNDELQQQTLTLKRENNDVRKKMRELEDCVENERERYEQNMRQLQSQGDERIIDIYDILHKQRLQIEQKDELIRSMSKEMTKMKARIMNYENDQMRDIRPRQSKRFKRSIITECKHCHSAITDGDEECCFHPVKPVRAVNYSKSNPVMLWKCCYQVAKKEPFGCTSLANHEPVA</sequence>
<evidence type="ECO:0000313" key="3">
    <source>
        <dbReference type="EMBL" id="CAC5360605.1"/>
    </source>
</evidence>
<name>A0A6J8A2N9_MYTCO</name>